<sequence>MEEVSKFQLRDPNMVGSRWFYKAWLNCFGSHLCKQIRTLKT</sequence>
<evidence type="ECO:0000313" key="1">
    <source>
        <dbReference type="EMBL" id="TYH04229.1"/>
    </source>
</evidence>
<accession>A0A5D2FI72</accession>
<dbReference type="AlphaFoldDB" id="A0A5D2FI72"/>
<protein>
    <submittedName>
        <fullName evidence="1">Uncharacterized protein</fullName>
    </submittedName>
</protein>
<proteinExistence type="predicted"/>
<name>A0A5D2FI72_GOSDA</name>
<gene>
    <name evidence="1" type="ORF">ES288_A09G282200v1</name>
</gene>
<organism evidence="1 2">
    <name type="scientific">Gossypium darwinii</name>
    <name type="common">Darwin's cotton</name>
    <name type="synonym">Gossypium barbadense var. darwinii</name>
    <dbReference type="NCBI Taxonomy" id="34276"/>
    <lineage>
        <taxon>Eukaryota</taxon>
        <taxon>Viridiplantae</taxon>
        <taxon>Streptophyta</taxon>
        <taxon>Embryophyta</taxon>
        <taxon>Tracheophyta</taxon>
        <taxon>Spermatophyta</taxon>
        <taxon>Magnoliopsida</taxon>
        <taxon>eudicotyledons</taxon>
        <taxon>Gunneridae</taxon>
        <taxon>Pentapetalae</taxon>
        <taxon>rosids</taxon>
        <taxon>malvids</taxon>
        <taxon>Malvales</taxon>
        <taxon>Malvaceae</taxon>
        <taxon>Malvoideae</taxon>
        <taxon>Gossypium</taxon>
    </lineage>
</organism>
<evidence type="ECO:0000313" key="2">
    <source>
        <dbReference type="Proteomes" id="UP000323506"/>
    </source>
</evidence>
<reference evidence="1 2" key="1">
    <citation type="submission" date="2019-06" db="EMBL/GenBank/DDBJ databases">
        <title>WGS assembly of Gossypium darwinii.</title>
        <authorList>
            <person name="Chen Z.J."/>
            <person name="Sreedasyam A."/>
            <person name="Ando A."/>
            <person name="Song Q."/>
            <person name="De L."/>
            <person name="Hulse-Kemp A."/>
            <person name="Ding M."/>
            <person name="Ye W."/>
            <person name="Kirkbride R."/>
            <person name="Jenkins J."/>
            <person name="Plott C."/>
            <person name="Lovell J."/>
            <person name="Lin Y.-M."/>
            <person name="Vaughn R."/>
            <person name="Liu B."/>
            <person name="Li W."/>
            <person name="Simpson S."/>
            <person name="Scheffler B."/>
            <person name="Saski C."/>
            <person name="Grover C."/>
            <person name="Hu G."/>
            <person name="Conover J."/>
            <person name="Carlson J."/>
            <person name="Shu S."/>
            <person name="Boston L."/>
            <person name="Williams M."/>
            <person name="Peterson D."/>
            <person name="Mcgee K."/>
            <person name="Jones D."/>
            <person name="Wendel J."/>
            <person name="Stelly D."/>
            <person name="Grimwood J."/>
            <person name="Schmutz J."/>
        </authorList>
    </citation>
    <scope>NUCLEOTIDE SEQUENCE [LARGE SCALE GENOMIC DNA]</scope>
    <source>
        <strain evidence="1">1808015.09</strain>
    </source>
</reference>
<dbReference type="EMBL" id="CM017696">
    <property type="protein sequence ID" value="TYH04229.1"/>
    <property type="molecule type" value="Genomic_DNA"/>
</dbReference>
<dbReference type="Proteomes" id="UP000323506">
    <property type="component" value="Chromosome A09"/>
</dbReference>
<keyword evidence="2" id="KW-1185">Reference proteome</keyword>